<evidence type="ECO:0000259" key="2">
    <source>
        <dbReference type="Pfam" id="PF05592"/>
    </source>
</evidence>
<protein>
    <submittedName>
        <fullName evidence="6">Glycoside hydrolase family 78 protein</fullName>
    </submittedName>
</protein>
<feature type="domain" description="Alpha-L-rhamnosidase six-hairpin glycosidase" evidence="4">
    <location>
        <begin position="423"/>
        <end position="771"/>
    </location>
</feature>
<dbReference type="EMBL" id="JABACJ020000019">
    <property type="protein sequence ID" value="MBU3877544.1"/>
    <property type="molecule type" value="Genomic_DNA"/>
</dbReference>
<feature type="domain" description="Alpha-L-rhamnosidase concanavalin-like" evidence="2">
    <location>
        <begin position="309"/>
        <end position="419"/>
    </location>
</feature>
<dbReference type="PANTHER" id="PTHR33307:SF6">
    <property type="entry name" value="ALPHA-RHAMNOSIDASE (EUROFUNG)-RELATED"/>
    <property type="match status" value="1"/>
</dbReference>
<sequence length="934" mass="106160">MEITRLKINGMMCPLGYSCDVLNVSWNVEHAKGKRAVMVKVEAAGDEGFENILFKREGQDLSCSGTRLELEITPRTRYFVRVTVTDDQGDSAQGTTWFETGKMDETWKADWIGTKQEDFFHPVLKKSFQTQRLAGIVKARLYICGVGVYEAYLNGKKVGDEVLAPFLNDYRFALQTQTYDVTDMIGGKNDLEILLGNGWYKGRFGQSDETYGDRFAAIAELHLIYEDGTSDVIQTDESWVYRGSNIEDSGIYDGEILNRILWKNRENPWKSVEKLSEPQQIEMKELLTDRFSIPVLIKETLPVKDVILTPAGETVLDMGQNFTGWLVFRDVLPEGTRVHLEFGEVLQNGNFYNGNYRTATGGFTYVAGKRESQIESGEGKTEDVELVRPHFTFFGFRYVKVSGWPGKLDPEDFTGYVIYSDLERTGFLETSDAKINQLYSNCLWGQKSNFLDMPTDCPQRDERLGWTADAQVFSPTATYNMDTRAFYRKYLWDMRNVQTVMDGAVPAHLPAAEGMCPVCSVWGDAATFIPYTIWKFYAVPDEMEFLYPLMKEWVDYIAGQMQKQYGKNVGIWDFTFHFGDWLALDGPTEQSVKGGTPDGYLATVYYYQSASIVAEISGKLGKEKEQREYSRLAEEIKDCLLYEYFTPAGHLSVNTQAAYIVALKFGIYRDKEVLLKDFLDLLKRHQYRIKCGFVGAPLLCQVLSENGQSDLAYHFLFQEGFPSWLYAVNLGATTIWERWNSLLPDGTINGTEMNSLNHYSYGSVIEFLYAYAAGLRPKEAGFEHVIVAPCPSSRMRELKCTYLSPAGRYVVNWKLTGEGKVKMHLEVPFGCRALVTLPESGNETFEAEAGSYDYEYMPVHDYRQKYFENTPLCEVFADPEAKAVLLKCIPQAAVLDNPVDAEEELKVLYDRAFMGITAEDAKKAVGELEKIKLW</sequence>
<reference evidence="6 7" key="1">
    <citation type="submission" date="2021-06" db="EMBL/GenBank/DDBJ databases">
        <title>Faecalicatena sp. nov. isolated from porcine feces.</title>
        <authorList>
            <person name="Oh B.S."/>
            <person name="Lee J.H."/>
        </authorList>
    </citation>
    <scope>NUCLEOTIDE SEQUENCE [LARGE SCALE GENOMIC DNA]</scope>
    <source>
        <strain evidence="6 7">AGMB00832</strain>
    </source>
</reference>
<feature type="domain" description="Bacterial alpha-L-rhamnosidase N-terminal" evidence="3">
    <location>
        <begin position="136"/>
        <end position="279"/>
    </location>
</feature>
<organism evidence="6 7">
    <name type="scientific">Faecalicatena faecalis</name>
    <dbReference type="NCBI Taxonomy" id="2726362"/>
    <lineage>
        <taxon>Bacteria</taxon>
        <taxon>Bacillati</taxon>
        <taxon>Bacillota</taxon>
        <taxon>Clostridia</taxon>
        <taxon>Lachnospirales</taxon>
        <taxon>Lachnospiraceae</taxon>
        <taxon>Faecalicatena</taxon>
    </lineage>
</organism>
<dbReference type="InterPro" id="IPR013737">
    <property type="entry name" value="Bac_rhamnosid_N"/>
</dbReference>
<dbReference type="InterPro" id="IPR008902">
    <property type="entry name" value="Rhamnosid_concanavalin"/>
</dbReference>
<dbReference type="InterPro" id="IPR035398">
    <property type="entry name" value="Bac_rhamnosid_C"/>
</dbReference>
<dbReference type="RefSeq" id="WP_216244167.1">
    <property type="nucleotide sequence ID" value="NZ_JABACJ020000019.1"/>
</dbReference>
<dbReference type="PANTHER" id="PTHR33307">
    <property type="entry name" value="ALPHA-RHAMNOSIDASE (EUROFUNG)"/>
    <property type="match status" value="1"/>
</dbReference>
<evidence type="ECO:0000313" key="6">
    <source>
        <dbReference type="EMBL" id="MBU3877544.1"/>
    </source>
</evidence>
<name>A0ABS6D7T4_9FIRM</name>
<evidence type="ECO:0000259" key="3">
    <source>
        <dbReference type="Pfam" id="PF08531"/>
    </source>
</evidence>
<dbReference type="InterPro" id="IPR016007">
    <property type="entry name" value="Alpha_rhamnosid"/>
</dbReference>
<dbReference type="PIRSF" id="PIRSF010631">
    <property type="entry name" value="A-rhamnsds"/>
    <property type="match status" value="1"/>
</dbReference>
<dbReference type="Pfam" id="PF05592">
    <property type="entry name" value="Bac_rhamnosid"/>
    <property type="match status" value="1"/>
</dbReference>
<comment type="caution">
    <text evidence="6">The sequence shown here is derived from an EMBL/GenBank/DDBJ whole genome shotgun (WGS) entry which is preliminary data.</text>
</comment>
<dbReference type="Pfam" id="PF17389">
    <property type="entry name" value="Bac_rhamnosid6H"/>
    <property type="match status" value="1"/>
</dbReference>
<keyword evidence="1 6" id="KW-0378">Hydrolase</keyword>
<evidence type="ECO:0000313" key="7">
    <source>
        <dbReference type="Proteomes" id="UP000723714"/>
    </source>
</evidence>
<evidence type="ECO:0000256" key="1">
    <source>
        <dbReference type="ARBA" id="ARBA00022801"/>
    </source>
</evidence>
<dbReference type="Pfam" id="PF08531">
    <property type="entry name" value="Bac_rhamnosid_N"/>
    <property type="match status" value="1"/>
</dbReference>
<dbReference type="GO" id="GO:0016787">
    <property type="term" value="F:hydrolase activity"/>
    <property type="evidence" value="ECO:0007669"/>
    <property type="project" value="UniProtKB-KW"/>
</dbReference>
<keyword evidence="7" id="KW-1185">Reference proteome</keyword>
<dbReference type="InterPro" id="IPR035396">
    <property type="entry name" value="Bac_rhamnosid6H"/>
</dbReference>
<accession>A0ABS6D7T4</accession>
<gene>
    <name evidence="6" type="ORF">HGO97_017210</name>
</gene>
<dbReference type="Proteomes" id="UP000723714">
    <property type="component" value="Unassembled WGS sequence"/>
</dbReference>
<proteinExistence type="predicted"/>
<evidence type="ECO:0000259" key="4">
    <source>
        <dbReference type="Pfam" id="PF17389"/>
    </source>
</evidence>
<evidence type="ECO:0000259" key="5">
    <source>
        <dbReference type="Pfam" id="PF17390"/>
    </source>
</evidence>
<dbReference type="Pfam" id="PF17390">
    <property type="entry name" value="Bac_rhamnosid_C"/>
    <property type="match status" value="1"/>
</dbReference>
<dbReference type="Pfam" id="PF25788">
    <property type="entry name" value="Ig_Rha78A_N"/>
    <property type="match status" value="1"/>
</dbReference>
<feature type="domain" description="Alpha-L-rhamnosidase C-terminal" evidence="5">
    <location>
        <begin position="774"/>
        <end position="845"/>
    </location>
</feature>
<dbReference type="PROSITE" id="PS51257">
    <property type="entry name" value="PROKAR_LIPOPROTEIN"/>
    <property type="match status" value="1"/>
</dbReference>